<dbReference type="RefSeq" id="WP_107951201.1">
    <property type="nucleotide sequence ID" value="NZ_CP073713.1"/>
</dbReference>
<dbReference type="PANTHER" id="PTHR31302">
    <property type="entry name" value="TRANSMEMBRANE PROTEIN WITH METALLOPHOSPHOESTERASE DOMAIN-RELATED"/>
    <property type="match status" value="1"/>
</dbReference>
<name>A0ABV2PJ77_9BACI</name>
<organism evidence="2 3">
    <name type="scientific">Lysinibacillus parviboronicapiens</name>
    <dbReference type="NCBI Taxonomy" id="436516"/>
    <lineage>
        <taxon>Bacteria</taxon>
        <taxon>Bacillati</taxon>
        <taxon>Bacillota</taxon>
        <taxon>Bacilli</taxon>
        <taxon>Bacillales</taxon>
        <taxon>Bacillaceae</taxon>
        <taxon>Lysinibacillus</taxon>
    </lineage>
</organism>
<dbReference type="InterPro" id="IPR029052">
    <property type="entry name" value="Metallo-depent_PP-like"/>
</dbReference>
<dbReference type="Pfam" id="PF00149">
    <property type="entry name" value="Metallophos"/>
    <property type="match status" value="1"/>
</dbReference>
<evidence type="ECO:0000313" key="2">
    <source>
        <dbReference type="EMBL" id="MET4561000.1"/>
    </source>
</evidence>
<evidence type="ECO:0000259" key="1">
    <source>
        <dbReference type="Pfam" id="PF00149"/>
    </source>
</evidence>
<proteinExistence type="predicted"/>
<dbReference type="InterPro" id="IPR051158">
    <property type="entry name" value="Metallophosphoesterase_sf"/>
</dbReference>
<dbReference type="EMBL" id="JBEPSB010000008">
    <property type="protein sequence ID" value="MET4561000.1"/>
    <property type="molecule type" value="Genomic_DNA"/>
</dbReference>
<dbReference type="SUPFAM" id="SSF56300">
    <property type="entry name" value="Metallo-dependent phosphatases"/>
    <property type="match status" value="1"/>
</dbReference>
<feature type="domain" description="Calcineurin-like phosphoesterase" evidence="1">
    <location>
        <begin position="42"/>
        <end position="196"/>
    </location>
</feature>
<gene>
    <name evidence="2" type="ORF">ABIA69_002145</name>
</gene>
<dbReference type="InterPro" id="IPR004843">
    <property type="entry name" value="Calcineurin-like_PHP"/>
</dbReference>
<evidence type="ECO:0000313" key="3">
    <source>
        <dbReference type="Proteomes" id="UP001549363"/>
    </source>
</evidence>
<dbReference type="Proteomes" id="UP001549363">
    <property type="component" value="Unassembled WGS sequence"/>
</dbReference>
<keyword evidence="3" id="KW-1185">Reference proteome</keyword>
<dbReference type="PANTHER" id="PTHR31302:SF32">
    <property type="entry name" value="PHOSPHOESTERASE"/>
    <property type="match status" value="1"/>
</dbReference>
<reference evidence="2 3" key="1">
    <citation type="submission" date="2024-06" db="EMBL/GenBank/DDBJ databases">
        <title>Sorghum-associated microbial communities from plants grown in Nebraska, USA.</title>
        <authorList>
            <person name="Schachtman D."/>
        </authorList>
    </citation>
    <scope>NUCLEOTIDE SEQUENCE [LARGE SCALE GENOMIC DNA]</scope>
    <source>
        <strain evidence="2 3">736</strain>
    </source>
</reference>
<comment type="caution">
    <text evidence="2">The sequence shown here is derived from an EMBL/GenBank/DDBJ whole genome shotgun (WGS) entry which is preliminary data.</text>
</comment>
<sequence>MIYIGVFLFVVIAFLLYMWKVAFENNVLHHQLILKGKRENIRLFFISDTHLRKISRHMIEQLEGSFDAVIIGGDFADSRTPISRIHENLDLLTPLGPTFFVWGNNDREVGEEQLRRILQDHGVTIIANDAILLPQENRFWLSAIEDTSTMKYSFDAAFEKIDEQDLVVFISHNPGVFARIRAKFRADLMIGGHLHGGQIRLGPYGVHPNGSYREREGVMTLVSNGYGTTLLPLRFGAKPQCHIIDIEISGQ</sequence>
<dbReference type="Gene3D" id="3.60.21.10">
    <property type="match status" value="1"/>
</dbReference>
<accession>A0ABV2PJ77</accession>
<protein>
    <submittedName>
        <fullName evidence="2">MPP superfamily phosphohydrolase</fullName>
    </submittedName>
</protein>